<keyword evidence="1" id="KW-0723">Serine/threonine-protein kinase</keyword>
<dbReference type="PANTHER" id="PTHR24351">
    <property type="entry name" value="RIBOSOMAL PROTEIN S6 KINASE"/>
    <property type="match status" value="1"/>
</dbReference>
<feature type="non-terminal residue" evidence="7">
    <location>
        <position position="105"/>
    </location>
</feature>
<dbReference type="Proteomes" id="UP000789396">
    <property type="component" value="Unassembled WGS sequence"/>
</dbReference>
<keyword evidence="4" id="KW-0418">Kinase</keyword>
<dbReference type="GO" id="GO:0005524">
    <property type="term" value="F:ATP binding"/>
    <property type="evidence" value="ECO:0007669"/>
    <property type="project" value="UniProtKB-KW"/>
</dbReference>
<organism evidence="7 8">
    <name type="scientific">Racocetra fulgida</name>
    <dbReference type="NCBI Taxonomy" id="60492"/>
    <lineage>
        <taxon>Eukaryota</taxon>
        <taxon>Fungi</taxon>
        <taxon>Fungi incertae sedis</taxon>
        <taxon>Mucoromycota</taxon>
        <taxon>Glomeromycotina</taxon>
        <taxon>Glomeromycetes</taxon>
        <taxon>Diversisporales</taxon>
        <taxon>Gigasporaceae</taxon>
        <taxon>Racocetra</taxon>
    </lineage>
</organism>
<evidence type="ECO:0000256" key="2">
    <source>
        <dbReference type="ARBA" id="ARBA00022679"/>
    </source>
</evidence>
<comment type="caution">
    <text evidence="7">The sequence shown here is derived from an EMBL/GenBank/DDBJ whole genome shotgun (WGS) entry which is preliminary data.</text>
</comment>
<keyword evidence="2" id="KW-0808">Transferase</keyword>
<proteinExistence type="predicted"/>
<name>A0A9N9IP02_9GLOM</name>
<dbReference type="InterPro" id="IPR011009">
    <property type="entry name" value="Kinase-like_dom_sf"/>
</dbReference>
<keyword evidence="8" id="KW-1185">Reference proteome</keyword>
<evidence type="ECO:0000256" key="1">
    <source>
        <dbReference type="ARBA" id="ARBA00022527"/>
    </source>
</evidence>
<keyword evidence="5" id="KW-0067">ATP-binding</keyword>
<dbReference type="Pfam" id="PF00069">
    <property type="entry name" value="Pkinase"/>
    <property type="match status" value="1"/>
</dbReference>
<evidence type="ECO:0000313" key="7">
    <source>
        <dbReference type="EMBL" id="CAG8741053.1"/>
    </source>
</evidence>
<reference evidence="7" key="1">
    <citation type="submission" date="2021-06" db="EMBL/GenBank/DDBJ databases">
        <authorList>
            <person name="Kallberg Y."/>
            <person name="Tangrot J."/>
            <person name="Rosling A."/>
        </authorList>
    </citation>
    <scope>NUCLEOTIDE SEQUENCE</scope>
    <source>
        <strain evidence="7">IN212</strain>
    </source>
</reference>
<dbReference type="GO" id="GO:0004674">
    <property type="term" value="F:protein serine/threonine kinase activity"/>
    <property type="evidence" value="ECO:0007669"/>
    <property type="project" value="UniProtKB-KW"/>
</dbReference>
<accession>A0A9N9IP02</accession>
<sequence length="105" mass="12009">LHEIHEKGFVHRDFHPGNVLIDSNSEKLYITDLGLCRPANEKSKEKKIYGVLPYVAPEVLMDYMENSNADEGFEELHGVYLSLLMQEGFFDKPFPVKIHPGAVYT</sequence>
<evidence type="ECO:0000313" key="8">
    <source>
        <dbReference type="Proteomes" id="UP000789396"/>
    </source>
</evidence>
<feature type="domain" description="Protein kinase" evidence="6">
    <location>
        <begin position="1"/>
        <end position="105"/>
    </location>
</feature>
<gene>
    <name evidence="7" type="ORF">RFULGI_LOCUS12863</name>
</gene>
<keyword evidence="3" id="KW-0547">Nucleotide-binding</keyword>
<dbReference type="SUPFAM" id="SSF56112">
    <property type="entry name" value="Protein kinase-like (PK-like)"/>
    <property type="match status" value="1"/>
</dbReference>
<dbReference type="Gene3D" id="1.10.510.10">
    <property type="entry name" value="Transferase(Phosphotransferase) domain 1"/>
    <property type="match status" value="1"/>
</dbReference>
<feature type="non-terminal residue" evidence="7">
    <location>
        <position position="1"/>
    </location>
</feature>
<dbReference type="InterPro" id="IPR000719">
    <property type="entry name" value="Prot_kinase_dom"/>
</dbReference>
<protein>
    <submittedName>
        <fullName evidence="7">14538_t:CDS:1</fullName>
    </submittedName>
</protein>
<dbReference type="AlphaFoldDB" id="A0A9N9IP02"/>
<evidence type="ECO:0000256" key="5">
    <source>
        <dbReference type="ARBA" id="ARBA00022840"/>
    </source>
</evidence>
<dbReference type="OrthoDB" id="3269467at2759"/>
<evidence type="ECO:0000256" key="3">
    <source>
        <dbReference type="ARBA" id="ARBA00022741"/>
    </source>
</evidence>
<dbReference type="PROSITE" id="PS50011">
    <property type="entry name" value="PROTEIN_KINASE_DOM"/>
    <property type="match status" value="1"/>
</dbReference>
<evidence type="ECO:0000259" key="6">
    <source>
        <dbReference type="PROSITE" id="PS50011"/>
    </source>
</evidence>
<dbReference type="EMBL" id="CAJVPZ010032115">
    <property type="protein sequence ID" value="CAG8741053.1"/>
    <property type="molecule type" value="Genomic_DNA"/>
</dbReference>
<evidence type="ECO:0000256" key="4">
    <source>
        <dbReference type="ARBA" id="ARBA00022777"/>
    </source>
</evidence>